<keyword evidence="9" id="KW-1185">Reference proteome</keyword>
<evidence type="ECO:0000256" key="7">
    <source>
        <dbReference type="SAM" id="MobiDB-lite"/>
    </source>
</evidence>
<dbReference type="GO" id="GO:0055038">
    <property type="term" value="C:recycling endosome membrane"/>
    <property type="evidence" value="ECO:0007669"/>
    <property type="project" value="TreeGrafter"/>
</dbReference>
<dbReference type="EMBL" id="CP001327">
    <property type="protein sequence ID" value="ACO64331.1"/>
    <property type="molecule type" value="Genomic_DNA"/>
</dbReference>
<dbReference type="KEGG" id="mis:MICPUN_59010"/>
<evidence type="ECO:0000256" key="5">
    <source>
        <dbReference type="ARBA" id="ARBA00023136"/>
    </source>
</evidence>
<dbReference type="GO" id="GO:0030658">
    <property type="term" value="C:transport vesicle membrane"/>
    <property type="evidence" value="ECO:0007669"/>
    <property type="project" value="UniProtKB-SubCell"/>
</dbReference>
<dbReference type="FunCoup" id="C1E7H1">
    <property type="interactions" value="1588"/>
</dbReference>
<dbReference type="OrthoDB" id="242866at2759"/>
<feature type="compositionally biased region" description="Polar residues" evidence="7">
    <location>
        <begin position="1"/>
        <end position="10"/>
    </location>
</feature>
<reference evidence="8 9" key="1">
    <citation type="journal article" date="2009" name="Science">
        <title>Green evolution and dynamic adaptations revealed by genomes of the marine picoeukaryotes Micromonas.</title>
        <authorList>
            <person name="Worden A.Z."/>
            <person name="Lee J.H."/>
            <person name="Mock T."/>
            <person name="Rouze P."/>
            <person name="Simmons M.P."/>
            <person name="Aerts A.L."/>
            <person name="Allen A.E."/>
            <person name="Cuvelier M.L."/>
            <person name="Derelle E."/>
            <person name="Everett M.V."/>
            <person name="Foulon E."/>
            <person name="Grimwood J."/>
            <person name="Gundlach H."/>
            <person name="Henrissat B."/>
            <person name="Napoli C."/>
            <person name="McDonald S.M."/>
            <person name="Parker M.S."/>
            <person name="Rombauts S."/>
            <person name="Salamov A."/>
            <person name="Von Dassow P."/>
            <person name="Badger J.H."/>
            <person name="Coutinho P.M."/>
            <person name="Demir E."/>
            <person name="Dubchak I."/>
            <person name="Gentemann C."/>
            <person name="Eikrem W."/>
            <person name="Gready J.E."/>
            <person name="John U."/>
            <person name="Lanier W."/>
            <person name="Lindquist E.A."/>
            <person name="Lucas S."/>
            <person name="Mayer K.F."/>
            <person name="Moreau H."/>
            <person name="Not F."/>
            <person name="Otillar R."/>
            <person name="Panaud O."/>
            <person name="Pangilinan J."/>
            <person name="Paulsen I."/>
            <person name="Piegu B."/>
            <person name="Poliakov A."/>
            <person name="Robbens S."/>
            <person name="Schmutz J."/>
            <person name="Toulza E."/>
            <person name="Wyss T."/>
            <person name="Zelensky A."/>
            <person name="Zhou K."/>
            <person name="Armbrust E.V."/>
            <person name="Bhattacharya D."/>
            <person name="Goodenough U.W."/>
            <person name="Van de Peer Y."/>
            <person name="Grigoriev I.V."/>
        </authorList>
    </citation>
    <scope>NUCLEOTIDE SEQUENCE [LARGE SCALE GENOMIC DNA]</scope>
    <source>
        <strain evidence="9">RCC299 / NOUM17</strain>
    </source>
</reference>
<feature type="transmembrane region" description="Helical" evidence="6">
    <location>
        <begin position="200"/>
        <end position="221"/>
    </location>
</feature>
<dbReference type="PANTHER" id="PTHR10687:SF2">
    <property type="entry name" value="SECRETORY CARRIER-ASSOCIATED MEMBRANE PROTEIN"/>
    <property type="match status" value="1"/>
</dbReference>
<evidence type="ECO:0000256" key="4">
    <source>
        <dbReference type="ARBA" id="ARBA00022989"/>
    </source>
</evidence>
<dbReference type="AlphaFoldDB" id="C1E7H1"/>
<feature type="transmembrane region" description="Helical" evidence="6">
    <location>
        <begin position="242"/>
        <end position="275"/>
    </location>
</feature>
<dbReference type="Pfam" id="PF04144">
    <property type="entry name" value="SCAMP"/>
    <property type="match status" value="1"/>
</dbReference>
<dbReference type="GeneID" id="8244012"/>
<dbReference type="InParanoid" id="C1E7H1"/>
<comment type="function">
    <text evidence="1 6">Probably involved in membrane trafficking.</text>
</comment>
<evidence type="ECO:0000256" key="1">
    <source>
        <dbReference type="ARBA" id="ARBA00004003"/>
    </source>
</evidence>
<evidence type="ECO:0000313" key="9">
    <source>
        <dbReference type="Proteomes" id="UP000002009"/>
    </source>
</evidence>
<feature type="compositionally biased region" description="Basic and acidic residues" evidence="7">
    <location>
        <begin position="52"/>
        <end position="62"/>
    </location>
</feature>
<sequence>MSSSTSNEGSHLTVLVKEDEDEEDVNPFADPSLTAASVHDVVPKGASSGEIPRPRLEEKPRDPYAPPDNLSGLFGFGGGHVAASFSSHYRVEDETGMLGEGTIDDEALARKARELDKKEAELRVREDAYDEISATLEKRPNWPSCRPVLYHDIRAEVAEENRGMVTAAYMTWMLASFGYCLNFLVITLNFTIGGSGIGDWFFACLFAAAGVPISFQTWYRVLYNAGKRTRHNMFTSAQYIRFFVHFFFHFLMVVWMLASIPVVGTMCAGVITTMLIFSNADGAWDEFVGFLSFLNVLVWAAVGFSSLYVGGRAMTRFRTGGGPADVRRGVQFSGALIR</sequence>
<keyword evidence="4 6" id="KW-1133">Transmembrane helix</keyword>
<dbReference type="PANTHER" id="PTHR10687">
    <property type="entry name" value="SECRETORY CARRIER-ASSOCIATED MEMBRANE PROTEIN SCAMP"/>
    <property type="match status" value="1"/>
</dbReference>
<keyword evidence="6" id="KW-0968">Cytoplasmic vesicle</keyword>
<dbReference type="Proteomes" id="UP000002009">
    <property type="component" value="Chromosome 6"/>
</dbReference>
<keyword evidence="6" id="KW-1003">Cell membrane</keyword>
<keyword evidence="3 6" id="KW-0812">Transmembrane</keyword>
<gene>
    <name evidence="8" type="ORF">MICPUN_59010</name>
</gene>
<keyword evidence="5 6" id="KW-0472">Membrane</keyword>
<protein>
    <recommendedName>
        <fullName evidence="6">Secretory carrier-associated membrane protein</fullName>
        <shortName evidence="6">Secretory carrier membrane protein</shortName>
    </recommendedName>
</protein>
<feature type="transmembrane region" description="Helical" evidence="6">
    <location>
        <begin position="172"/>
        <end position="194"/>
    </location>
</feature>
<evidence type="ECO:0000256" key="6">
    <source>
        <dbReference type="RuleBase" id="RU363122"/>
    </source>
</evidence>
<organism evidence="8 9">
    <name type="scientific">Micromonas commoda (strain RCC299 / NOUM17 / CCMP2709)</name>
    <name type="common">Picoplanktonic green alga</name>
    <dbReference type="NCBI Taxonomy" id="296587"/>
    <lineage>
        <taxon>Eukaryota</taxon>
        <taxon>Viridiplantae</taxon>
        <taxon>Chlorophyta</taxon>
        <taxon>Mamiellophyceae</taxon>
        <taxon>Mamiellales</taxon>
        <taxon>Mamiellaceae</taxon>
        <taxon>Micromonas</taxon>
    </lineage>
</organism>
<proteinExistence type="inferred from homology"/>
<accession>C1E7H1</accession>
<name>C1E7H1_MICCC</name>
<dbReference type="RefSeq" id="XP_002503073.1">
    <property type="nucleotide sequence ID" value="XM_002503027.1"/>
</dbReference>
<evidence type="ECO:0000256" key="2">
    <source>
        <dbReference type="ARBA" id="ARBA00010482"/>
    </source>
</evidence>
<dbReference type="InterPro" id="IPR007273">
    <property type="entry name" value="SCAMP"/>
</dbReference>
<feature type="transmembrane region" description="Helical" evidence="6">
    <location>
        <begin position="287"/>
        <end position="309"/>
    </location>
</feature>
<evidence type="ECO:0000313" key="8">
    <source>
        <dbReference type="EMBL" id="ACO64331.1"/>
    </source>
</evidence>
<dbReference type="OMA" id="TTCVWIK"/>
<dbReference type="GO" id="GO:0005886">
    <property type="term" value="C:plasma membrane"/>
    <property type="evidence" value="ECO:0007669"/>
    <property type="project" value="UniProtKB-SubCell"/>
</dbReference>
<dbReference type="eggNOG" id="KOG3088">
    <property type="taxonomic scope" value="Eukaryota"/>
</dbReference>
<feature type="region of interest" description="Disordered" evidence="7">
    <location>
        <begin position="1"/>
        <end position="69"/>
    </location>
</feature>
<comment type="subcellular location">
    <subcellularLocation>
        <location evidence="6">Cell membrane</location>
        <topology evidence="6">Multi-pass membrane protein</topology>
    </subcellularLocation>
    <subcellularLocation>
        <location evidence="6">Cytoplasmic vesicle</location>
        <location evidence="6">Secretory vesicle membrane</location>
        <topology evidence="6">Multi-pass membrane protein</topology>
    </subcellularLocation>
</comment>
<evidence type="ECO:0000256" key="3">
    <source>
        <dbReference type="ARBA" id="ARBA00022692"/>
    </source>
</evidence>
<keyword evidence="6" id="KW-0813">Transport</keyword>
<comment type="similarity">
    <text evidence="2 6">Belongs to the SCAMP family.</text>
</comment>
<dbReference type="GO" id="GO:0015031">
    <property type="term" value="P:protein transport"/>
    <property type="evidence" value="ECO:0007669"/>
    <property type="project" value="InterPro"/>
</dbReference>
<dbReference type="GO" id="GO:0032588">
    <property type="term" value="C:trans-Golgi network membrane"/>
    <property type="evidence" value="ECO:0007669"/>
    <property type="project" value="TreeGrafter"/>
</dbReference>